<keyword evidence="3" id="KW-1185">Reference proteome</keyword>
<dbReference type="NCBIfam" id="TIGR02001">
    <property type="entry name" value="gcw_chp"/>
    <property type="match status" value="1"/>
</dbReference>
<feature type="chain" id="PRO_5046570416" evidence="1">
    <location>
        <begin position="23"/>
        <end position="223"/>
    </location>
</feature>
<evidence type="ECO:0000256" key="1">
    <source>
        <dbReference type="SAM" id="SignalP"/>
    </source>
</evidence>
<evidence type="ECO:0000313" key="2">
    <source>
        <dbReference type="EMBL" id="GAA0355442.1"/>
    </source>
</evidence>
<dbReference type="SUPFAM" id="SSF56935">
    <property type="entry name" value="Porins"/>
    <property type="match status" value="1"/>
</dbReference>
<organism evidence="2 3">
    <name type="scientific">Bowmanella denitrificans</name>
    <dbReference type="NCBI Taxonomy" id="366582"/>
    <lineage>
        <taxon>Bacteria</taxon>
        <taxon>Pseudomonadati</taxon>
        <taxon>Pseudomonadota</taxon>
        <taxon>Gammaproteobacteria</taxon>
        <taxon>Alteromonadales</taxon>
        <taxon>Alteromonadaceae</taxon>
        <taxon>Bowmanella</taxon>
    </lineage>
</organism>
<accession>A0ABP3GUZ9</accession>
<evidence type="ECO:0000313" key="3">
    <source>
        <dbReference type="Proteomes" id="UP001501757"/>
    </source>
</evidence>
<dbReference type="EMBL" id="BAAAEI010000010">
    <property type="protein sequence ID" value="GAA0355442.1"/>
    <property type="molecule type" value="Genomic_DNA"/>
</dbReference>
<keyword evidence="1" id="KW-0732">Signal</keyword>
<name>A0ABP3GUZ9_9ALTE</name>
<dbReference type="RefSeq" id="WP_102795563.1">
    <property type="nucleotide sequence ID" value="NZ_BAAAEI010000010.1"/>
</dbReference>
<dbReference type="InterPro" id="IPR010239">
    <property type="entry name" value="CHP02001"/>
</dbReference>
<protein>
    <submittedName>
        <fullName evidence="2">TorF family putative porin</fullName>
    </submittedName>
</protein>
<proteinExistence type="predicted"/>
<sequence length="223" mass="24540">MKLKTKLLTTALLGSLSTLAHAEVSGYVTITSDYMFRGVSLNDKDAALQGGIDWAADESGWYAGIWASPVTDDTEVDLFAGYAGELGGGLEYDLMAVYYAYLDEDEYSYLELHAGLSKALSDNFSLGLNLDYTNDSMASNGYDDLDALHLSVVATYSIQEDMALEFEFGRQGWEVDGEDGDYNWGRASLVKDYEHFSVDVSAWYNDLDGDDSSKVSLGLSYHF</sequence>
<gene>
    <name evidence="2" type="ORF">GCM10009092_19640</name>
</gene>
<feature type="signal peptide" evidence="1">
    <location>
        <begin position="1"/>
        <end position="22"/>
    </location>
</feature>
<dbReference type="Proteomes" id="UP001501757">
    <property type="component" value="Unassembled WGS sequence"/>
</dbReference>
<dbReference type="Pfam" id="PF09694">
    <property type="entry name" value="Gcw_chp"/>
    <property type="match status" value="1"/>
</dbReference>
<reference evidence="3" key="1">
    <citation type="journal article" date="2019" name="Int. J. Syst. Evol. Microbiol.">
        <title>The Global Catalogue of Microorganisms (GCM) 10K type strain sequencing project: providing services to taxonomists for standard genome sequencing and annotation.</title>
        <authorList>
            <consortium name="The Broad Institute Genomics Platform"/>
            <consortium name="The Broad Institute Genome Sequencing Center for Infectious Disease"/>
            <person name="Wu L."/>
            <person name="Ma J."/>
        </authorList>
    </citation>
    <scope>NUCLEOTIDE SEQUENCE [LARGE SCALE GENOMIC DNA]</scope>
    <source>
        <strain evidence="3">JCM 13378</strain>
    </source>
</reference>
<comment type="caution">
    <text evidence="2">The sequence shown here is derived from an EMBL/GenBank/DDBJ whole genome shotgun (WGS) entry which is preliminary data.</text>
</comment>